<feature type="region of interest" description="Disordered" evidence="1">
    <location>
        <begin position="241"/>
        <end position="342"/>
    </location>
</feature>
<gene>
    <name evidence="3" type="ORF">AAF712_015695</name>
</gene>
<feature type="compositionally biased region" description="Low complexity" evidence="1">
    <location>
        <begin position="248"/>
        <end position="276"/>
    </location>
</feature>
<reference evidence="3 4" key="1">
    <citation type="submission" date="2024-05" db="EMBL/GenBank/DDBJ databases">
        <title>A draft genome resource for the thread blight pathogen Marasmius tenuissimus strain MS-2.</title>
        <authorList>
            <person name="Yulfo-Soto G.E."/>
            <person name="Baruah I.K."/>
            <person name="Amoako-Attah I."/>
            <person name="Bukari Y."/>
            <person name="Meinhardt L.W."/>
            <person name="Bailey B.A."/>
            <person name="Cohen S.P."/>
        </authorList>
    </citation>
    <scope>NUCLEOTIDE SEQUENCE [LARGE SCALE GENOMIC DNA]</scope>
    <source>
        <strain evidence="3 4">MS-2</strain>
    </source>
</reference>
<accession>A0ABR2Z9I7</accession>
<proteinExistence type="predicted"/>
<keyword evidence="2" id="KW-1133">Transmembrane helix</keyword>
<evidence type="ECO:0000256" key="1">
    <source>
        <dbReference type="SAM" id="MobiDB-lite"/>
    </source>
</evidence>
<name>A0ABR2Z9I7_9AGAR</name>
<feature type="region of interest" description="Disordered" evidence="1">
    <location>
        <begin position="58"/>
        <end position="77"/>
    </location>
</feature>
<feature type="compositionally biased region" description="Acidic residues" evidence="1">
    <location>
        <begin position="58"/>
        <end position="69"/>
    </location>
</feature>
<evidence type="ECO:0000313" key="3">
    <source>
        <dbReference type="EMBL" id="KAL0057654.1"/>
    </source>
</evidence>
<feature type="compositionally biased region" description="Pro residues" evidence="1">
    <location>
        <begin position="318"/>
        <end position="336"/>
    </location>
</feature>
<dbReference type="Proteomes" id="UP001437256">
    <property type="component" value="Unassembled WGS sequence"/>
</dbReference>
<evidence type="ECO:0000313" key="4">
    <source>
        <dbReference type="Proteomes" id="UP001437256"/>
    </source>
</evidence>
<keyword evidence="2" id="KW-0472">Membrane</keyword>
<keyword evidence="2" id="KW-0812">Transmembrane</keyword>
<dbReference type="EMBL" id="JBBXMP010000468">
    <property type="protein sequence ID" value="KAL0057654.1"/>
    <property type="molecule type" value="Genomic_DNA"/>
</dbReference>
<protein>
    <submittedName>
        <fullName evidence="3">Uncharacterized protein</fullName>
    </submittedName>
</protein>
<organism evidence="3 4">
    <name type="scientific">Marasmius tenuissimus</name>
    <dbReference type="NCBI Taxonomy" id="585030"/>
    <lineage>
        <taxon>Eukaryota</taxon>
        <taxon>Fungi</taxon>
        <taxon>Dikarya</taxon>
        <taxon>Basidiomycota</taxon>
        <taxon>Agaricomycotina</taxon>
        <taxon>Agaricomycetes</taxon>
        <taxon>Agaricomycetidae</taxon>
        <taxon>Agaricales</taxon>
        <taxon>Marasmiineae</taxon>
        <taxon>Marasmiaceae</taxon>
        <taxon>Marasmius</taxon>
    </lineage>
</organism>
<feature type="transmembrane region" description="Helical" evidence="2">
    <location>
        <begin position="381"/>
        <end position="406"/>
    </location>
</feature>
<keyword evidence="4" id="KW-1185">Reference proteome</keyword>
<evidence type="ECO:0000256" key="2">
    <source>
        <dbReference type="SAM" id="Phobius"/>
    </source>
</evidence>
<comment type="caution">
    <text evidence="3">The sequence shown here is derived from an EMBL/GenBank/DDBJ whole genome shotgun (WGS) entry which is preliminary data.</text>
</comment>
<sequence>MYIVQEDWAGLYKNWAPPFDSQNTFPKTKADVVSNVTIHQLMAQAYARARECQELYGLDEDDENLDDDPDSPRFNESQKEVERYLEYIQHLPPRPKLRARVQSEPSPLKIEEAFLPRVPASEPATPPRRRWRRYLSLQSAKPPSLSPVKLWKRTTSLPTTLSSLQFPVLPRPPLPSVSLSPRAPFARFRRTRSCPTPVKKEDLHRVESAPTCAVTETCKAPVAKKARRWTVNDGDAAIARARRENFGSTPSTSTLNTPSTSALASTSTSPALTATPPSAPSTPKRRKRGVGGRCNSFDGRQLKFPTKPVPLRLDLTPKPTPAPSAPNSPTTPPMPSSPMETTATCPYSIRQRPLPPDEWFAVAKAPAPEPKPEEKVTTWDVLFFILVPIVALLFIVLGSILALPLWCVCTPLGWVCSLFWTPIMIPVEEKVDEEDLD</sequence>